<dbReference type="Proteomes" id="UP001642502">
    <property type="component" value="Unassembled WGS sequence"/>
</dbReference>
<feature type="transmembrane region" description="Helical" evidence="11">
    <location>
        <begin position="726"/>
        <end position="744"/>
    </location>
</feature>
<keyword evidence="10" id="KW-0325">Glycoprotein</keyword>
<feature type="transmembrane region" description="Helical" evidence="11">
    <location>
        <begin position="769"/>
        <end position="791"/>
    </location>
</feature>
<evidence type="ECO:0000256" key="3">
    <source>
        <dbReference type="ARBA" id="ARBA00008695"/>
    </source>
</evidence>
<dbReference type="InterPro" id="IPR017850">
    <property type="entry name" value="Alkaline_phosphatase_core_sf"/>
</dbReference>
<feature type="transmembrane region" description="Helical" evidence="11">
    <location>
        <begin position="1141"/>
        <end position="1160"/>
    </location>
</feature>
<keyword evidence="9 11" id="KW-0472">Membrane</keyword>
<evidence type="ECO:0000256" key="1">
    <source>
        <dbReference type="ARBA" id="ARBA00004477"/>
    </source>
</evidence>
<dbReference type="PANTHER" id="PTHR23071">
    <property type="entry name" value="PHOSPHATIDYLINOSITOL GLYCAN"/>
    <property type="match status" value="1"/>
</dbReference>
<dbReference type="PANTHER" id="PTHR23071:SF1">
    <property type="entry name" value="GPI ETHANOLAMINE PHOSPHATE TRANSFERASE 3"/>
    <property type="match status" value="1"/>
</dbReference>
<proteinExistence type="inferred from homology"/>
<comment type="subcellular location">
    <subcellularLocation>
        <location evidence="1">Endoplasmic reticulum membrane</location>
        <topology evidence="1">Multi-pass membrane protein</topology>
    </subcellularLocation>
</comment>
<evidence type="ECO:0000256" key="7">
    <source>
        <dbReference type="ARBA" id="ARBA00022824"/>
    </source>
</evidence>
<keyword evidence="7" id="KW-0256">Endoplasmic reticulum</keyword>
<evidence type="ECO:0000313" key="13">
    <source>
        <dbReference type="Proteomes" id="UP001642502"/>
    </source>
</evidence>
<keyword evidence="13" id="KW-1185">Reference proteome</keyword>
<dbReference type="Pfam" id="PF01663">
    <property type="entry name" value="Phosphodiest"/>
    <property type="match status" value="1"/>
</dbReference>
<evidence type="ECO:0000256" key="9">
    <source>
        <dbReference type="ARBA" id="ARBA00023136"/>
    </source>
</evidence>
<feature type="transmembrane region" description="Helical" evidence="11">
    <location>
        <begin position="842"/>
        <end position="866"/>
    </location>
</feature>
<organism evidence="12 13">
    <name type="scientific">Sporothrix epigloea</name>
    <dbReference type="NCBI Taxonomy" id="1892477"/>
    <lineage>
        <taxon>Eukaryota</taxon>
        <taxon>Fungi</taxon>
        <taxon>Dikarya</taxon>
        <taxon>Ascomycota</taxon>
        <taxon>Pezizomycotina</taxon>
        <taxon>Sordariomycetes</taxon>
        <taxon>Sordariomycetidae</taxon>
        <taxon>Ophiostomatales</taxon>
        <taxon>Ophiostomataceae</taxon>
        <taxon>Sporothrix</taxon>
    </lineage>
</organism>
<evidence type="ECO:0000256" key="4">
    <source>
        <dbReference type="ARBA" id="ARBA00022502"/>
    </source>
</evidence>
<keyword evidence="6 11" id="KW-0812">Transmembrane</keyword>
<protein>
    <submittedName>
        <fullName evidence="12">Mannose-ethanolamine phosphotransferase gpi13</fullName>
    </submittedName>
</protein>
<comment type="caution">
    <text evidence="12">The sequence shown here is derived from an EMBL/GenBank/DDBJ whole genome shotgun (WGS) entry which is preliminary data.</text>
</comment>
<feature type="transmembrane region" description="Helical" evidence="11">
    <location>
        <begin position="699"/>
        <end position="719"/>
    </location>
</feature>
<dbReference type="Gene3D" id="3.40.720.10">
    <property type="entry name" value="Alkaline Phosphatase, subunit A"/>
    <property type="match status" value="1"/>
</dbReference>
<gene>
    <name evidence="12" type="primary">GPI13</name>
    <name evidence="12" type="ORF">SEPCBS119000_002287</name>
</gene>
<comment type="pathway">
    <text evidence="2">Glycolipid biosynthesis; glycosylphosphatidylinositol-anchor biosynthesis.</text>
</comment>
<dbReference type="EMBL" id="CAWUON010000023">
    <property type="protein sequence ID" value="CAK7266946.1"/>
    <property type="molecule type" value="Genomic_DNA"/>
</dbReference>
<dbReference type="InterPro" id="IPR037675">
    <property type="entry name" value="PIG-O_N"/>
</dbReference>
<comment type="similarity">
    <text evidence="3">Belongs to the PIGG/PIGN/PIGO family. PIGO subfamily.</text>
</comment>
<keyword evidence="4" id="KW-0337">GPI-anchor biosynthesis</keyword>
<feature type="transmembrane region" description="Helical" evidence="11">
    <location>
        <begin position="77"/>
        <end position="98"/>
    </location>
</feature>
<feature type="transmembrane region" description="Helical" evidence="11">
    <location>
        <begin position="1062"/>
        <end position="1083"/>
    </location>
</feature>
<evidence type="ECO:0000256" key="2">
    <source>
        <dbReference type="ARBA" id="ARBA00004687"/>
    </source>
</evidence>
<evidence type="ECO:0000256" key="11">
    <source>
        <dbReference type="SAM" id="Phobius"/>
    </source>
</evidence>
<evidence type="ECO:0000256" key="8">
    <source>
        <dbReference type="ARBA" id="ARBA00022989"/>
    </source>
</evidence>
<dbReference type="InterPro" id="IPR039524">
    <property type="entry name" value="PIGO/GPI13"/>
</dbReference>
<feature type="transmembrane region" description="Helical" evidence="11">
    <location>
        <begin position="606"/>
        <end position="628"/>
    </location>
</feature>
<feature type="transmembrane region" description="Helical" evidence="11">
    <location>
        <begin position="519"/>
        <end position="541"/>
    </location>
</feature>
<dbReference type="InterPro" id="IPR002591">
    <property type="entry name" value="Phosphodiest/P_Trfase"/>
</dbReference>
<feature type="transmembrane region" description="Helical" evidence="11">
    <location>
        <begin position="1103"/>
        <end position="1121"/>
    </location>
</feature>
<dbReference type="SUPFAM" id="SSF53649">
    <property type="entry name" value="Alkaline phosphatase-like"/>
    <property type="match status" value="1"/>
</dbReference>
<name>A0ABP0DFE6_9PEZI</name>
<feature type="transmembrane region" description="Helical" evidence="11">
    <location>
        <begin position="667"/>
        <end position="687"/>
    </location>
</feature>
<feature type="transmembrane region" description="Helical" evidence="11">
    <location>
        <begin position="634"/>
        <end position="655"/>
    </location>
</feature>
<evidence type="ECO:0000256" key="5">
    <source>
        <dbReference type="ARBA" id="ARBA00022679"/>
    </source>
</evidence>
<keyword evidence="5" id="KW-0808">Transferase</keyword>
<evidence type="ECO:0000256" key="6">
    <source>
        <dbReference type="ARBA" id="ARBA00022692"/>
    </source>
</evidence>
<reference evidence="12 13" key="1">
    <citation type="submission" date="2024-01" db="EMBL/GenBank/DDBJ databases">
        <authorList>
            <person name="Allen C."/>
            <person name="Tagirdzhanova G."/>
        </authorList>
    </citation>
    <scope>NUCLEOTIDE SEQUENCE [LARGE SCALE GENOMIC DNA]</scope>
    <source>
        <strain evidence="12 13">CBS 119000</strain>
    </source>
</reference>
<keyword evidence="8 11" id="KW-1133">Transmembrane helix</keyword>
<feature type="transmembrane region" description="Helical" evidence="11">
    <location>
        <begin position="803"/>
        <end position="822"/>
    </location>
</feature>
<evidence type="ECO:0000313" key="12">
    <source>
        <dbReference type="EMBL" id="CAK7266946.1"/>
    </source>
</evidence>
<sequence length="1177" mass="127966">MASPLPRKKTASALPTPNPEYQRIAKQYAAAKRIKQIEDAARAGRTDAHAEHKRATALERRRALREAARKSAYESRWLWAVAFWVWLLAVHVAGIFYFTSGFLLTRLALSEQSSCAVNPLAAAGVSGHIPSPETGCWHPKTFDRAVILVIDALRYDFTVPVGGGAEDSTQAEIFHNAFPFLYDSAIQTPAHAFLRPFIADPPTTTLQRLKGLTTGTLPTFMDIGSNFAGNAIEEDNLLLQLRNLGKTLVHLGDDTWDALFPDYFAPNISHAYDSFNVWDLHTVDNGVLEHIFPLLEPQAQKENSWDVLIGHCLGVDHAGHRYGPNHPAMREKLQQMDGFIRRIADSIDDQTLLVVMGDHGMDSHGDHGGESDDEVEAALWMYSRRPLFGRAKPAFVAPPATAKERPVNQIDLVPTLALLLGIPIPYSNLGWPIEEAFLGPLGQDWARLAAVAELTAAGIHRYQVSYAAAQGHNNSGASLQLPPRLPASSQPQAMIEAYVALAAYQSATLRSFKERWTNFNVPVMVLGIAILAMGVVTLLLYASRRGDMGDDDDEGMALVENPELDHAEMLLELQGELVAGGDLGSKSKDEDLDSDLYHVQNQHRSLVLGGLIGAIPVLSASIAWARVIKEGTEPWYMFAGYAALASTLVVTAQLLGQVGRRRLWRLLPSSVWGWMAFVFTVAQSVGFASNSYTIWEDSILLFFLATFGFVAALASLRLARAGDRALCIYHAIVFVLLGRLASLSKLCREEQMPFCTSTYYSSAGSSTSAIWQLAIPYTVFLVMPFIVRSFFEPTRSYEGLAPVWIDYVFRGGLFMAAVYWTLDAADNGQWWADRLPAAAMKTVSVYTAQTVLGLALVAGTVSFIWAGPCVSFSARAAPGSSRAQVAVLGYANAHGARYLLLVVNLFMAGVQLSKPMGGGALALMLWQVLSLLELLDLLKSSAPDVLYTHATTDRSGDRGTNLGTHSRNGLLASIEEEEETTTVLSTVNGTAVPTAADETVSAPGTANETAAPSSVAVIGPVVLAMLANFHFFTTGHQATISSIQWDSAFIPLFTVRYPWSPLVIAANTFPGHLIAVAAVPLLVLWKTGPRRRGGLLSPVSRALAGFAAYFAVEALATMVWAGHLRRHLMLYRVFSPRFMMAAAALLVVDSAAIVLALVGLRSNTLAVSEVFGWVEDY</sequence>
<evidence type="ECO:0000256" key="10">
    <source>
        <dbReference type="ARBA" id="ARBA00023180"/>
    </source>
</evidence>
<accession>A0ABP0DFE6</accession>
<dbReference type="CDD" id="cd16023">
    <property type="entry name" value="GPI_EPT_3"/>
    <property type="match status" value="1"/>
</dbReference>